<proteinExistence type="evidence at transcript level"/>
<dbReference type="Gene3D" id="3.80.10.10">
    <property type="entry name" value="Ribonuclease Inhibitor"/>
    <property type="match status" value="1"/>
</dbReference>
<dbReference type="EMBL" id="GANP01009011">
    <property type="protein sequence ID" value="JAB75457.1"/>
    <property type="molecule type" value="mRNA"/>
</dbReference>
<name>V5HJM2_IXORI</name>
<organism evidence="1">
    <name type="scientific">Ixodes ricinus</name>
    <name type="common">Common tick</name>
    <name type="synonym">Acarus ricinus</name>
    <dbReference type="NCBI Taxonomy" id="34613"/>
    <lineage>
        <taxon>Eukaryota</taxon>
        <taxon>Metazoa</taxon>
        <taxon>Ecdysozoa</taxon>
        <taxon>Arthropoda</taxon>
        <taxon>Chelicerata</taxon>
        <taxon>Arachnida</taxon>
        <taxon>Acari</taxon>
        <taxon>Parasitiformes</taxon>
        <taxon>Ixodida</taxon>
        <taxon>Ixodoidea</taxon>
        <taxon>Ixodidae</taxon>
        <taxon>Ixodinae</taxon>
        <taxon>Ixodes</taxon>
    </lineage>
</organism>
<reference evidence="1" key="1">
    <citation type="journal article" date="2015" name="Sci. Rep.">
        <title>Tissue- and time-dependent transcription in Ixodes ricinus salivary glands and midguts when blood feeding on the vertebrate host.</title>
        <authorList>
            <person name="Kotsyfakis M."/>
            <person name="Schwarz A."/>
            <person name="Erhart J."/>
            <person name="Ribeiro J.M."/>
        </authorList>
    </citation>
    <scope>NUCLEOTIDE SEQUENCE</scope>
    <source>
        <tissue evidence="1">Salivary gland and midgut</tissue>
    </source>
</reference>
<sequence length="181" mass="20865">RHMQQDQPCKIHLFTFWNDLLEMFQENRDLDYFVLTQNGAYPELKGTKNDFMHLELQTAEWIPHLPIQTTRMYVCSCLPITDDMLYVMTARVPQLRTLEIFNGSAITNEGLMAITATLTELCHLYIKDCNLIDDSGFNSLTSIPMKVKTLCLIGASNIKHSTFQDVMYSHKDILCSYCNVV</sequence>
<dbReference type="InterPro" id="IPR032675">
    <property type="entry name" value="LRR_dom_sf"/>
</dbReference>
<dbReference type="SUPFAM" id="SSF52047">
    <property type="entry name" value="RNI-like"/>
    <property type="match status" value="1"/>
</dbReference>
<feature type="non-terminal residue" evidence="1">
    <location>
        <position position="1"/>
    </location>
</feature>
<protein>
    <submittedName>
        <fullName evidence="1">Uncharacterized protein</fullName>
    </submittedName>
</protein>
<evidence type="ECO:0000313" key="1">
    <source>
        <dbReference type="EMBL" id="JAB75457.1"/>
    </source>
</evidence>
<dbReference type="AlphaFoldDB" id="V5HJM2"/>
<accession>V5HJM2</accession>